<comment type="caution">
    <text evidence="3">The sequence shown here is derived from an EMBL/GenBank/DDBJ whole genome shotgun (WGS) entry which is preliminary data.</text>
</comment>
<reference evidence="3 4" key="1">
    <citation type="submission" date="2022-12" db="EMBL/GenBank/DDBJ databases">
        <title>Genomic features and morphological characterization of a novel Knufia sp. strain isolated from spacecraft assembly facility.</title>
        <authorList>
            <person name="Teixeira M."/>
            <person name="Chander A.M."/>
            <person name="Stajich J.E."/>
            <person name="Venkateswaran K."/>
        </authorList>
    </citation>
    <scope>NUCLEOTIDE SEQUENCE [LARGE SCALE GENOMIC DNA]</scope>
    <source>
        <strain evidence="3 4">FJI-L2-BK-P2</strain>
    </source>
</reference>
<dbReference type="Proteomes" id="UP001316803">
    <property type="component" value="Unassembled WGS sequence"/>
</dbReference>
<feature type="compositionally biased region" description="Low complexity" evidence="1">
    <location>
        <begin position="617"/>
        <end position="650"/>
    </location>
</feature>
<keyword evidence="4" id="KW-1185">Reference proteome</keyword>
<feature type="compositionally biased region" description="Polar residues" evidence="1">
    <location>
        <begin position="485"/>
        <end position="503"/>
    </location>
</feature>
<gene>
    <name evidence="3" type="ORF">OHC33_005685</name>
</gene>
<feature type="region of interest" description="Disordered" evidence="1">
    <location>
        <begin position="456"/>
        <end position="685"/>
    </location>
</feature>
<dbReference type="InterPro" id="IPR029068">
    <property type="entry name" value="Glyas_Bleomycin-R_OHBP_Dase"/>
</dbReference>
<feature type="compositionally biased region" description="Low complexity" evidence="1">
    <location>
        <begin position="238"/>
        <end position="258"/>
    </location>
</feature>
<dbReference type="AlphaFoldDB" id="A0AAN8I3S8"/>
<feature type="compositionally biased region" description="Polar residues" evidence="1">
    <location>
        <begin position="176"/>
        <end position="216"/>
    </location>
</feature>
<dbReference type="CDD" id="cd07262">
    <property type="entry name" value="VOC_like"/>
    <property type="match status" value="1"/>
</dbReference>
<dbReference type="InterPro" id="IPR037523">
    <property type="entry name" value="VOC_core"/>
</dbReference>
<feature type="compositionally biased region" description="Low complexity" evidence="1">
    <location>
        <begin position="726"/>
        <end position="735"/>
    </location>
</feature>
<organism evidence="3 4">
    <name type="scientific">Knufia fluminis</name>
    <dbReference type="NCBI Taxonomy" id="191047"/>
    <lineage>
        <taxon>Eukaryota</taxon>
        <taxon>Fungi</taxon>
        <taxon>Dikarya</taxon>
        <taxon>Ascomycota</taxon>
        <taxon>Pezizomycotina</taxon>
        <taxon>Eurotiomycetes</taxon>
        <taxon>Chaetothyriomycetidae</taxon>
        <taxon>Chaetothyriales</taxon>
        <taxon>Trichomeriaceae</taxon>
        <taxon>Knufia</taxon>
    </lineage>
</organism>
<feature type="compositionally biased region" description="Polar residues" evidence="1">
    <location>
        <begin position="289"/>
        <end position="312"/>
    </location>
</feature>
<evidence type="ECO:0000313" key="3">
    <source>
        <dbReference type="EMBL" id="KAK5953117.1"/>
    </source>
</evidence>
<dbReference type="Gene3D" id="3.10.180.10">
    <property type="entry name" value="2,3-Dihydroxybiphenyl 1,2-Dioxygenase, domain 1"/>
    <property type="match status" value="1"/>
</dbReference>
<evidence type="ECO:0000259" key="2">
    <source>
        <dbReference type="PROSITE" id="PS51819"/>
    </source>
</evidence>
<protein>
    <recommendedName>
        <fullName evidence="2">VOC domain-containing protein</fullName>
    </recommendedName>
</protein>
<evidence type="ECO:0000256" key="1">
    <source>
        <dbReference type="SAM" id="MobiDB-lite"/>
    </source>
</evidence>
<dbReference type="SUPFAM" id="SSF54593">
    <property type="entry name" value="Glyoxalase/Bleomycin resistance protein/Dihydroxybiphenyl dioxygenase"/>
    <property type="match status" value="1"/>
</dbReference>
<accession>A0AAN8I3S8</accession>
<feature type="region of interest" description="Disordered" evidence="1">
    <location>
        <begin position="288"/>
        <end position="315"/>
    </location>
</feature>
<evidence type="ECO:0000313" key="4">
    <source>
        <dbReference type="Proteomes" id="UP001316803"/>
    </source>
</evidence>
<dbReference type="PROSITE" id="PS51819">
    <property type="entry name" value="VOC"/>
    <property type="match status" value="1"/>
</dbReference>
<dbReference type="EMBL" id="JAKLMC020000012">
    <property type="protein sequence ID" value="KAK5953117.1"/>
    <property type="molecule type" value="Genomic_DNA"/>
</dbReference>
<feature type="compositionally biased region" description="Low complexity" evidence="1">
    <location>
        <begin position="133"/>
        <end position="160"/>
    </location>
</feature>
<proteinExistence type="predicted"/>
<dbReference type="PANTHER" id="PTHR35006">
    <property type="entry name" value="GLYOXALASE FAMILY PROTEIN (AFU_ORTHOLOGUE AFUA_5G14830)"/>
    <property type="match status" value="1"/>
</dbReference>
<name>A0AAN8I3S8_9EURO</name>
<feature type="compositionally biased region" description="Basic and acidic residues" evidence="1">
    <location>
        <begin position="576"/>
        <end position="594"/>
    </location>
</feature>
<dbReference type="PANTHER" id="PTHR35006:SF3">
    <property type="entry name" value="GLYOXALASE FAMILY PROTEIN (AFU_ORTHOLOGUE AFUA_3G06020)"/>
    <property type="match status" value="1"/>
</dbReference>
<feature type="domain" description="VOC" evidence="2">
    <location>
        <begin position="1"/>
        <end position="120"/>
    </location>
</feature>
<feature type="region of interest" description="Disordered" evidence="1">
    <location>
        <begin position="716"/>
        <end position="743"/>
    </location>
</feature>
<sequence length="743" mass="78163">MPSSITLTVKSLAQSTSFFLSALQPIDYVYRGRVENTIGFGLKDSPPDFWISQETPGIGAGAAHVAFPATSRQNVQDFFVAALKAGGKCHGEPLLRDPATGYYSAAVIDFDGNSIEAVYRPDLIDEGYGSRPSSVSSVSSVKAPSTNSKASTTVSKASTARQAPTEVRSVAPSHASKASSRAPTQISRVPSSTSKAQTSVSRSPTQVSRAPTTAPSEVSRAPSHASRAPTSISRAQTHHSSAPSQPQPQQQITQHTTPTGEVVTTIVSQAQGALSIAKELVNHVRPALNSANSAPNTHSTSSPSATVSNAADANSHKPSDTIVGTLLGVAAGAALHYAYTKVSETSSKHDAEIVAAKREAAAAAAAAGGNTNAAGFRAGYGSGYKTPIARTNTEPSYAGVDDRRYYYHEYRSSPVNQPYAIEAPNSEYSRYEYEYEPSRTGAGGRESQRYITMQDTDETLSEIAPSTVRPRRRRSFDGVEVRSFANGSGVSQGQSRASQNPGSRSRMLEAPPTSYRAPTAITMVGNATEAGTDVSGRGRGRSRSRARGESKSRVGSAMRSMSVSGGSKARSSRHGHGSDEDLNVETRSKADTRTSRRTSRSRAPSIAPSERSDARTVVPIKSVAPSAAPSKSKTQTSCAPSRAPSTSTSTVRPENKPLPPSRAGTTVSAAPAGSEYHSTHSKANKTVIGRMLEKDRAGGSALTKSVVGKLAESDKLNVSEREVDPSDSVSQVSSVRSRRSSRR</sequence>
<feature type="region of interest" description="Disordered" evidence="1">
    <location>
        <begin position="129"/>
        <end position="258"/>
    </location>
</feature>